<dbReference type="AlphaFoldDB" id="A0A0N8GT08"/>
<dbReference type="RefSeq" id="WP_054533378.1">
    <property type="nucleotide sequence ID" value="NZ_LGKP01000010.1"/>
</dbReference>
<keyword evidence="2" id="KW-1185">Reference proteome</keyword>
<accession>A0A0N8GT08</accession>
<name>A0A0N8GT08_9CHLR</name>
<organism evidence="1 2">
    <name type="scientific">Herpetosiphon geysericola</name>
    <dbReference type="NCBI Taxonomy" id="70996"/>
    <lineage>
        <taxon>Bacteria</taxon>
        <taxon>Bacillati</taxon>
        <taxon>Chloroflexota</taxon>
        <taxon>Chloroflexia</taxon>
        <taxon>Herpetosiphonales</taxon>
        <taxon>Herpetosiphonaceae</taxon>
        <taxon>Herpetosiphon</taxon>
    </lineage>
</organism>
<comment type="caution">
    <text evidence="1">The sequence shown here is derived from an EMBL/GenBank/DDBJ whole genome shotgun (WGS) entry which is preliminary data.</text>
</comment>
<reference evidence="1 2" key="1">
    <citation type="submission" date="2015-07" db="EMBL/GenBank/DDBJ databases">
        <title>Whole genome sequence of Herpetosiphon geysericola DSM 7119.</title>
        <authorList>
            <person name="Hemp J."/>
            <person name="Ward L.M."/>
            <person name="Pace L.A."/>
            <person name="Fischer W.W."/>
        </authorList>
    </citation>
    <scope>NUCLEOTIDE SEQUENCE [LARGE SCALE GENOMIC DNA]</scope>
    <source>
        <strain evidence="1 2">DSM 7119</strain>
    </source>
</reference>
<dbReference type="Proteomes" id="UP000050277">
    <property type="component" value="Unassembled WGS sequence"/>
</dbReference>
<evidence type="ECO:0000313" key="2">
    <source>
        <dbReference type="Proteomes" id="UP000050277"/>
    </source>
</evidence>
<protein>
    <submittedName>
        <fullName evidence="1">Uncharacterized protein</fullName>
    </submittedName>
</protein>
<evidence type="ECO:0000313" key="1">
    <source>
        <dbReference type="EMBL" id="KPL90778.1"/>
    </source>
</evidence>
<gene>
    <name evidence="1" type="ORF">SE18_05270</name>
</gene>
<dbReference type="STRING" id="70996.SE18_05270"/>
<sequence>MAAPIIDTQPHPITESTVKDALRRWVDLGHRLEMCYHPATMVQLNRMVDVAYRIWLKRSELFNQWRSWLLNPAIMRMIQRTGLSTTAIPAALAVYRAERLRASTDGDEIMLWQLETTIAKLERLAGVEAKAKRHKKAATVTTSDRRI</sequence>
<dbReference type="EMBL" id="LGKP01000010">
    <property type="protein sequence ID" value="KPL90778.1"/>
    <property type="molecule type" value="Genomic_DNA"/>
</dbReference>
<proteinExistence type="predicted"/>